<dbReference type="InterPro" id="IPR011989">
    <property type="entry name" value="ARM-like"/>
</dbReference>
<dbReference type="GeneID" id="94837400"/>
<dbReference type="EMBL" id="MLAK01000659">
    <property type="protein sequence ID" value="OHT08765.1"/>
    <property type="molecule type" value="Genomic_DNA"/>
</dbReference>
<dbReference type="SUPFAM" id="SSF48371">
    <property type="entry name" value="ARM repeat"/>
    <property type="match status" value="1"/>
</dbReference>
<protein>
    <recommendedName>
        <fullName evidence="3">Importin N-terminal domain-containing protein</fullName>
    </recommendedName>
</protein>
<keyword evidence="2" id="KW-1185">Reference proteome</keyword>
<dbReference type="VEuPathDB" id="TrichDB:TRFO_22684"/>
<accession>A0A1J4KHG1</accession>
<dbReference type="Gene3D" id="1.25.10.10">
    <property type="entry name" value="Leucine-rich Repeat Variant"/>
    <property type="match status" value="1"/>
</dbReference>
<evidence type="ECO:0000313" key="1">
    <source>
        <dbReference type="EMBL" id="OHT08765.1"/>
    </source>
</evidence>
<dbReference type="AlphaFoldDB" id="A0A1J4KHG1"/>
<gene>
    <name evidence="1" type="ORF">TRFO_22684</name>
</gene>
<dbReference type="Proteomes" id="UP000179807">
    <property type="component" value="Unassembled WGS sequence"/>
</dbReference>
<sequence>MATNPLSPNFFKKERTEEIIHETHLIDQGEMEFLSSVEELKIAQSALFSQEPEDQYKALQSVFHLSNQYGFGEGSLPPIFFNQIFELAFGNHASLAISEASLQVIESLIEKSPWTVNVFLSNNYHKTAFENIVDDKIGLPIDRLAFTLNSLMTQSEEAYNQIIELGYFKYLLEIGLKNLINADALWVLTSIQTIIVSPNFLEYESFHKIIDIALKYFNSNNLDIITNVFYILGRCLSSDKELESDDLARITTDAILQKAFQIIENKGIPDIRAAFNYVHNFICISNETTMKFIRFDFVKMLDSIFLKCDYGSQIYIFYILSTAAIEPVEATQEILRAPLLKYIPDILRTGKLSLKSAALSLAQNLILKSPFLVIFEYAKTLFEPIIELLSCEDFEILEKSLHILQYLTTRLFTLEIEKAKELLALFDRDAKESLYALLEFESPTIHGLANNIIVSLNEFCKKFEE</sequence>
<dbReference type="InterPro" id="IPR016024">
    <property type="entry name" value="ARM-type_fold"/>
</dbReference>
<reference evidence="1" key="1">
    <citation type="submission" date="2016-10" db="EMBL/GenBank/DDBJ databases">
        <authorList>
            <person name="Benchimol M."/>
            <person name="Almeida L.G."/>
            <person name="Vasconcelos A.T."/>
            <person name="Perreira-Neves A."/>
            <person name="Rosa I.A."/>
            <person name="Tasca T."/>
            <person name="Bogo M.R."/>
            <person name="de Souza W."/>
        </authorList>
    </citation>
    <scope>NUCLEOTIDE SEQUENCE [LARGE SCALE GENOMIC DNA]</scope>
    <source>
        <strain evidence="1">K</strain>
    </source>
</reference>
<organism evidence="1 2">
    <name type="scientific">Tritrichomonas foetus</name>
    <dbReference type="NCBI Taxonomy" id="1144522"/>
    <lineage>
        <taxon>Eukaryota</taxon>
        <taxon>Metamonada</taxon>
        <taxon>Parabasalia</taxon>
        <taxon>Tritrichomonadida</taxon>
        <taxon>Tritrichomonadidae</taxon>
        <taxon>Tritrichomonas</taxon>
    </lineage>
</organism>
<dbReference type="RefSeq" id="XP_068361901.1">
    <property type="nucleotide sequence ID" value="XM_068502696.1"/>
</dbReference>
<evidence type="ECO:0008006" key="3">
    <source>
        <dbReference type="Google" id="ProtNLM"/>
    </source>
</evidence>
<comment type="caution">
    <text evidence="1">The sequence shown here is derived from an EMBL/GenBank/DDBJ whole genome shotgun (WGS) entry which is preliminary data.</text>
</comment>
<proteinExistence type="predicted"/>
<name>A0A1J4KHG1_9EUKA</name>
<evidence type="ECO:0000313" key="2">
    <source>
        <dbReference type="Proteomes" id="UP000179807"/>
    </source>
</evidence>